<evidence type="ECO:0000259" key="4">
    <source>
        <dbReference type="PROSITE" id="PS50222"/>
    </source>
</evidence>
<reference evidence="5" key="1">
    <citation type="submission" date="2022-07" db="EMBL/GenBank/DDBJ databases">
        <title>Phylogenomic reconstructions and comparative analyses of Kickxellomycotina fungi.</title>
        <authorList>
            <person name="Reynolds N.K."/>
            <person name="Stajich J.E."/>
            <person name="Barry K."/>
            <person name="Grigoriev I.V."/>
            <person name="Crous P."/>
            <person name="Smith M.E."/>
        </authorList>
    </citation>
    <scope>NUCLEOTIDE SEQUENCE</scope>
    <source>
        <strain evidence="5">BCRC 34489</strain>
    </source>
</reference>
<dbReference type="PROSITE" id="PS50222">
    <property type="entry name" value="EF_HAND_2"/>
    <property type="match status" value="1"/>
</dbReference>
<keyword evidence="2" id="KW-0106">Calcium</keyword>
<evidence type="ECO:0000256" key="1">
    <source>
        <dbReference type="ARBA" id="ARBA00022723"/>
    </source>
</evidence>
<dbReference type="Gene3D" id="1.10.238.10">
    <property type="entry name" value="EF-hand"/>
    <property type="match status" value="1"/>
</dbReference>
<dbReference type="GO" id="GO:0019888">
    <property type="term" value="F:protein phosphatase regulator activity"/>
    <property type="evidence" value="ECO:0007669"/>
    <property type="project" value="TreeGrafter"/>
</dbReference>
<feature type="compositionally biased region" description="Polar residues" evidence="3">
    <location>
        <begin position="44"/>
        <end position="67"/>
    </location>
</feature>
<accession>A0A9W8HKH0</accession>
<dbReference type="PROSITE" id="PS00018">
    <property type="entry name" value="EF_HAND_1"/>
    <property type="match status" value="2"/>
</dbReference>
<dbReference type="OrthoDB" id="5586at2759"/>
<organism evidence="5 6">
    <name type="scientific">Coemansia interrupta</name>
    <dbReference type="NCBI Taxonomy" id="1126814"/>
    <lineage>
        <taxon>Eukaryota</taxon>
        <taxon>Fungi</taxon>
        <taxon>Fungi incertae sedis</taxon>
        <taxon>Zoopagomycota</taxon>
        <taxon>Kickxellomycotina</taxon>
        <taxon>Kickxellomycetes</taxon>
        <taxon>Kickxellales</taxon>
        <taxon>Kickxellaceae</taxon>
        <taxon>Coemansia</taxon>
    </lineage>
</organism>
<dbReference type="Proteomes" id="UP001140172">
    <property type="component" value="Unassembled WGS sequence"/>
</dbReference>
<dbReference type="PANTHER" id="PTHR14095:SF0">
    <property type="entry name" value="MIP22305P"/>
    <property type="match status" value="1"/>
</dbReference>
<feature type="compositionally biased region" description="Low complexity" evidence="3">
    <location>
        <begin position="153"/>
        <end position="162"/>
    </location>
</feature>
<dbReference type="Gene3D" id="1.10.238.220">
    <property type="match status" value="1"/>
</dbReference>
<dbReference type="PANTHER" id="PTHR14095">
    <property type="entry name" value="PHOSPHATASE 2A REGULATORY SUBUNIT-RELATED"/>
    <property type="match status" value="1"/>
</dbReference>
<feature type="domain" description="EF-hand" evidence="4">
    <location>
        <begin position="667"/>
        <end position="702"/>
    </location>
</feature>
<dbReference type="AlphaFoldDB" id="A0A9W8HKH0"/>
<comment type="caution">
    <text evidence="5">The sequence shown here is derived from an EMBL/GenBank/DDBJ whole genome shotgun (WGS) entry which is preliminary data.</text>
</comment>
<dbReference type="InterPro" id="IPR041534">
    <property type="entry name" value="EF-hand_13"/>
</dbReference>
<feature type="compositionally biased region" description="Polar residues" evidence="3">
    <location>
        <begin position="135"/>
        <end position="145"/>
    </location>
</feature>
<evidence type="ECO:0000313" key="6">
    <source>
        <dbReference type="Proteomes" id="UP001140172"/>
    </source>
</evidence>
<keyword evidence="1" id="KW-0479">Metal-binding</keyword>
<dbReference type="Pfam" id="PF17958">
    <property type="entry name" value="EF-hand_13"/>
    <property type="match status" value="1"/>
</dbReference>
<dbReference type="Gene3D" id="1.10.238.230">
    <property type="match status" value="1"/>
</dbReference>
<feature type="region of interest" description="Disordered" evidence="3">
    <location>
        <begin position="31"/>
        <end position="212"/>
    </location>
</feature>
<dbReference type="InterPro" id="IPR002048">
    <property type="entry name" value="EF_hand_dom"/>
</dbReference>
<dbReference type="InterPro" id="IPR011992">
    <property type="entry name" value="EF-hand-dom_pair"/>
</dbReference>
<evidence type="ECO:0000256" key="2">
    <source>
        <dbReference type="ARBA" id="ARBA00022837"/>
    </source>
</evidence>
<dbReference type="GO" id="GO:0005509">
    <property type="term" value="F:calcium ion binding"/>
    <property type="evidence" value="ECO:0007669"/>
    <property type="project" value="InterPro"/>
</dbReference>
<protein>
    <submittedName>
        <fullName evidence="5">Serine/threonine-protein phosphatase 2A regulatory subunit B'' subunit alpha</fullName>
    </submittedName>
</protein>
<proteinExistence type="predicted"/>
<dbReference type="InterPro" id="IPR018247">
    <property type="entry name" value="EF_Hand_1_Ca_BS"/>
</dbReference>
<gene>
    <name evidence="5" type="primary">PPP2R3A</name>
    <name evidence="5" type="ORF">GGI15_000927</name>
</gene>
<sequence>MSTPQRKPGSAQQNPLLSSPIIQADELCLNPRWSPQLKSPPPNSTISSRLRQQGSPLANVGTPQALSFSPDKDAFADSDLDDSAKESNVHPESVRSINPLASPLSKRARILQTNSPESLPPLSPVVSNRKRGVLQDSSHPFSPTASGLRIRYSPSSPLSPSLRAKCGRDEPESPTPRRMLPRGSTTLSLDGRAGDSGSGSDGSIDEDSPTVSQMSRSLLFRLDLQSPTARRGLLDSEEVSMSMEQSPILATDSGEFQAPTPPESLHQSGSLSLPADNGAKTPASENSSEATPAPMDEAVMQRRQPIMLRRPTDIIRTASGSARLDGKPQQSGTDTGSALHVPLLYVSLQHPRKDAMLDKEIRQQLERTRRHFERNFGAREADFIKVTEACGLPRFANRALFNYSRRDCSPPVISPSSANTVNGKRLRHVDIDSWPSYAHFCSVWTRLRRSSADVNAILFNILVDDETKPRPYLTREDFRPLVTDVVDNHFELEFLEGQDHFSQSYADTVIERIFYTANRSWDGKMTLSQFRRADIAGVLRSIEEGIDVEMENPGVFSYKHFYVLFCSFFELDHNRDKLLDARDLLRYFSGTLSRRIISRIMMGKGRPSEHQATGVAGSKDRLRTKTKAGKHKGDSPYSRYDLNVRLSSCRMTYNDFIWFILSEIDKTSPTAIEYWFRCLDLDGDGILSLYELEYFYDEQMNRMEESVTGDIVIISDLMCQLSDMVRPEREGMFTLKDLRRAPPSLMPMFFDAFMNLNRFVEHETRTSFLQRQLAQMSQRALPTVSFKDVIQLRMDFLASLPNPWVEFADMEYSALLNDNAEQDANANNNASANANASASANTNANVGVSVNVIGEAQGSYVGAAGGQA</sequence>
<keyword evidence="6" id="KW-1185">Reference proteome</keyword>
<feature type="compositionally biased region" description="Basic and acidic residues" evidence="3">
    <location>
        <begin position="82"/>
        <end position="93"/>
    </location>
</feature>
<evidence type="ECO:0000313" key="5">
    <source>
        <dbReference type="EMBL" id="KAJ2787207.1"/>
    </source>
</evidence>
<dbReference type="EMBL" id="JANBUM010000030">
    <property type="protein sequence ID" value="KAJ2787207.1"/>
    <property type="molecule type" value="Genomic_DNA"/>
</dbReference>
<dbReference type="GO" id="GO:0000159">
    <property type="term" value="C:protein phosphatase type 2A complex"/>
    <property type="evidence" value="ECO:0007669"/>
    <property type="project" value="TreeGrafter"/>
</dbReference>
<dbReference type="SUPFAM" id="SSF47473">
    <property type="entry name" value="EF-hand"/>
    <property type="match status" value="2"/>
</dbReference>
<feature type="region of interest" description="Disordered" evidence="3">
    <location>
        <begin position="252"/>
        <end position="298"/>
    </location>
</feature>
<name>A0A9W8HKH0_9FUNG</name>
<evidence type="ECO:0000256" key="3">
    <source>
        <dbReference type="SAM" id="MobiDB-lite"/>
    </source>
</evidence>